<dbReference type="RefSeq" id="WP_220617686.1">
    <property type="nucleotide sequence ID" value="NZ_RKLR01000002.1"/>
</dbReference>
<dbReference type="Proteomes" id="UP001430377">
    <property type="component" value="Unassembled WGS sequence"/>
</dbReference>
<evidence type="ECO:0008006" key="3">
    <source>
        <dbReference type="Google" id="ProtNLM"/>
    </source>
</evidence>
<evidence type="ECO:0000313" key="1">
    <source>
        <dbReference type="EMBL" id="MBX0322699.1"/>
    </source>
</evidence>
<evidence type="ECO:0000313" key="2">
    <source>
        <dbReference type="Proteomes" id="UP001430377"/>
    </source>
</evidence>
<reference evidence="1 2" key="1">
    <citation type="submission" date="2021-06" db="EMBL/GenBank/DDBJ databases">
        <title>Halomicroarcula sp. a new haloarchaeum isolated from saline soil.</title>
        <authorList>
            <person name="Duran-Viseras A."/>
            <person name="Sanchez-Porro C."/>
            <person name="Ventosa A."/>
        </authorList>
    </citation>
    <scope>NUCLEOTIDE SEQUENCE [LARGE SCALE GENOMIC DNA]</scope>
    <source>
        <strain evidence="1 2">F13</strain>
    </source>
</reference>
<keyword evidence="2" id="KW-1185">Reference proteome</keyword>
<protein>
    <recommendedName>
        <fullName evidence="3">Rubrerythrin-like domain-containing protein</fullName>
    </recommendedName>
</protein>
<sequence>MSVVKWVKRALHGAQSCILYECRICGVTMDQRLDACRQCGSREIARYELC</sequence>
<dbReference type="AlphaFoldDB" id="A0AAW4PNM7"/>
<name>A0AAW4PNM7_9EURY</name>
<dbReference type="EMBL" id="RKLR01000002">
    <property type="protein sequence ID" value="MBX0322699.1"/>
    <property type="molecule type" value="Genomic_DNA"/>
</dbReference>
<proteinExistence type="predicted"/>
<gene>
    <name evidence="1" type="ORF">EGH21_06610</name>
</gene>
<accession>A0AAW4PNM7</accession>
<comment type="caution">
    <text evidence="1">The sequence shown here is derived from an EMBL/GenBank/DDBJ whole genome shotgun (WGS) entry which is preliminary data.</text>
</comment>
<organism evidence="1 2">
    <name type="scientific">Haloarcula rubra</name>
    <dbReference type="NCBI Taxonomy" id="2487747"/>
    <lineage>
        <taxon>Archaea</taxon>
        <taxon>Methanobacteriati</taxon>
        <taxon>Methanobacteriota</taxon>
        <taxon>Stenosarchaea group</taxon>
        <taxon>Halobacteria</taxon>
        <taxon>Halobacteriales</taxon>
        <taxon>Haloarculaceae</taxon>
        <taxon>Haloarcula</taxon>
    </lineage>
</organism>